<gene>
    <name evidence="3" type="ORF">HDF16_005450</name>
</gene>
<proteinExistence type="inferred from homology"/>
<protein>
    <submittedName>
        <fullName evidence="3">Uncharacterized protein (DUF1778 family)</fullName>
    </submittedName>
</protein>
<keyword evidence="1" id="KW-1277">Toxin-antitoxin system</keyword>
<comment type="similarity">
    <text evidence="2">Belongs to the TacA antitoxin family.</text>
</comment>
<dbReference type="AlphaFoldDB" id="A0A7W7ZIT6"/>
<evidence type="ECO:0000313" key="4">
    <source>
        <dbReference type="Proteomes" id="UP000540989"/>
    </source>
</evidence>
<dbReference type="SUPFAM" id="SSF47598">
    <property type="entry name" value="Ribbon-helix-helix"/>
    <property type="match status" value="1"/>
</dbReference>
<dbReference type="PANTHER" id="PTHR35401">
    <property type="entry name" value="COPG FAMILY HELIX-TURN-HELIX PROTEIN-RELATED-RELATED"/>
    <property type="match status" value="1"/>
</dbReference>
<accession>A0A7W7ZIT6</accession>
<evidence type="ECO:0000313" key="3">
    <source>
        <dbReference type="EMBL" id="MBB5060714.1"/>
    </source>
</evidence>
<sequence length="98" mass="10879">MPAVAEPVTRQRAERLEARTTRENKELCVRAAEIEGRTLSDFVVSSAVEAAKRSIRETEFMALTARDRTAFVTSLLNAAPSPNARLRKAAERHQQTIG</sequence>
<keyword evidence="4" id="KW-1185">Reference proteome</keyword>
<dbReference type="Pfam" id="PF08681">
    <property type="entry name" value="TacA1"/>
    <property type="match status" value="1"/>
</dbReference>
<comment type="caution">
    <text evidence="3">The sequence shown here is derived from an EMBL/GenBank/DDBJ whole genome shotgun (WGS) entry which is preliminary data.</text>
</comment>
<dbReference type="EMBL" id="JACHIP010000018">
    <property type="protein sequence ID" value="MBB5060714.1"/>
    <property type="molecule type" value="Genomic_DNA"/>
</dbReference>
<dbReference type="Gene3D" id="1.20.5.780">
    <property type="entry name" value="Single helix bin"/>
    <property type="match status" value="1"/>
</dbReference>
<reference evidence="3 4" key="1">
    <citation type="submission" date="2020-08" db="EMBL/GenBank/DDBJ databases">
        <title>Genomic Encyclopedia of Type Strains, Phase IV (KMG-V): Genome sequencing to study the core and pangenomes of soil and plant-associated prokaryotes.</title>
        <authorList>
            <person name="Whitman W."/>
        </authorList>
    </citation>
    <scope>NUCLEOTIDE SEQUENCE [LARGE SCALE GENOMIC DNA]</scope>
    <source>
        <strain evidence="3 4">M8UP14</strain>
    </source>
</reference>
<dbReference type="Proteomes" id="UP000540989">
    <property type="component" value="Unassembled WGS sequence"/>
</dbReference>
<dbReference type="RefSeq" id="WP_184223171.1">
    <property type="nucleotide sequence ID" value="NZ_JACHIP010000018.1"/>
</dbReference>
<dbReference type="InterPro" id="IPR014795">
    <property type="entry name" value="TacA_1-like"/>
</dbReference>
<dbReference type="InterPro" id="IPR010985">
    <property type="entry name" value="Ribbon_hlx_hlx"/>
</dbReference>
<name>A0A7W7ZIT6_9BACT</name>
<dbReference type="PANTHER" id="PTHR35401:SF2">
    <property type="entry name" value="ABC-TYPE TRANSPORT SYSTEM"/>
    <property type="match status" value="1"/>
</dbReference>
<evidence type="ECO:0000256" key="1">
    <source>
        <dbReference type="ARBA" id="ARBA00022649"/>
    </source>
</evidence>
<evidence type="ECO:0000256" key="2">
    <source>
        <dbReference type="ARBA" id="ARBA00049988"/>
    </source>
</evidence>
<dbReference type="GO" id="GO:0006355">
    <property type="term" value="P:regulation of DNA-templated transcription"/>
    <property type="evidence" value="ECO:0007669"/>
    <property type="project" value="InterPro"/>
</dbReference>
<organism evidence="3 4">
    <name type="scientific">Granulicella aggregans</name>
    <dbReference type="NCBI Taxonomy" id="474949"/>
    <lineage>
        <taxon>Bacteria</taxon>
        <taxon>Pseudomonadati</taxon>
        <taxon>Acidobacteriota</taxon>
        <taxon>Terriglobia</taxon>
        <taxon>Terriglobales</taxon>
        <taxon>Acidobacteriaceae</taxon>
        <taxon>Granulicella</taxon>
    </lineage>
</organism>